<dbReference type="PROSITE" id="PS50850">
    <property type="entry name" value="MFS"/>
    <property type="match status" value="1"/>
</dbReference>
<evidence type="ECO:0000256" key="1">
    <source>
        <dbReference type="ARBA" id="ARBA00004141"/>
    </source>
</evidence>
<protein>
    <submittedName>
        <fullName evidence="8">MFS general substrate transporter</fullName>
    </submittedName>
</protein>
<dbReference type="Gene3D" id="1.20.1250.20">
    <property type="entry name" value="MFS general substrate transporter like domains"/>
    <property type="match status" value="2"/>
</dbReference>
<feature type="transmembrane region" description="Helical" evidence="6">
    <location>
        <begin position="342"/>
        <end position="360"/>
    </location>
</feature>
<keyword evidence="3 6" id="KW-0812">Transmembrane</keyword>
<dbReference type="GO" id="GO:0016020">
    <property type="term" value="C:membrane"/>
    <property type="evidence" value="ECO:0007669"/>
    <property type="project" value="UniProtKB-SubCell"/>
</dbReference>
<feature type="transmembrane region" description="Helical" evidence="6">
    <location>
        <begin position="138"/>
        <end position="158"/>
    </location>
</feature>
<feature type="transmembrane region" description="Helical" evidence="6">
    <location>
        <begin position="437"/>
        <end position="457"/>
    </location>
</feature>
<dbReference type="AlphaFoldDB" id="A0A4T0NG11"/>
<evidence type="ECO:0000256" key="3">
    <source>
        <dbReference type="ARBA" id="ARBA00022692"/>
    </source>
</evidence>
<comment type="subcellular location">
    <subcellularLocation>
        <location evidence="1">Membrane</location>
        <topology evidence="1">Multi-pass membrane protein</topology>
    </subcellularLocation>
</comment>
<feature type="transmembrane region" description="Helical" evidence="6">
    <location>
        <begin position="115"/>
        <end position="132"/>
    </location>
</feature>
<dbReference type="PANTHER" id="PTHR43791:SF51">
    <property type="entry name" value="MAJOR FACILITATOR SUPERFAMILY (MFS) PROFILE DOMAIN-CONTAINING PROTEIN"/>
    <property type="match status" value="1"/>
</dbReference>
<dbReference type="FunFam" id="1.20.1250.20:FF:000018">
    <property type="entry name" value="MFS transporter permease"/>
    <property type="match status" value="1"/>
</dbReference>
<feature type="transmembrane region" description="Helical" evidence="6">
    <location>
        <begin position="207"/>
        <end position="227"/>
    </location>
</feature>
<evidence type="ECO:0000256" key="4">
    <source>
        <dbReference type="ARBA" id="ARBA00022989"/>
    </source>
</evidence>
<dbReference type="InterPro" id="IPR011701">
    <property type="entry name" value="MFS"/>
</dbReference>
<evidence type="ECO:0000256" key="2">
    <source>
        <dbReference type="ARBA" id="ARBA00022448"/>
    </source>
</evidence>
<evidence type="ECO:0000256" key="5">
    <source>
        <dbReference type="ARBA" id="ARBA00023136"/>
    </source>
</evidence>
<dbReference type="Proteomes" id="UP000307169">
    <property type="component" value="Unassembled WGS sequence"/>
</dbReference>
<dbReference type="PANTHER" id="PTHR43791">
    <property type="entry name" value="PERMEASE-RELATED"/>
    <property type="match status" value="1"/>
</dbReference>
<dbReference type="InterPro" id="IPR020846">
    <property type="entry name" value="MFS_dom"/>
</dbReference>
<keyword evidence="2" id="KW-0813">Transport</keyword>
<keyword evidence="5 6" id="KW-0472">Membrane</keyword>
<dbReference type="SUPFAM" id="SSF103473">
    <property type="entry name" value="MFS general substrate transporter"/>
    <property type="match status" value="1"/>
</dbReference>
<dbReference type="InterPro" id="IPR036259">
    <property type="entry name" value="MFS_trans_sf"/>
</dbReference>
<gene>
    <name evidence="8" type="ORF">E3Q17_04393</name>
</gene>
<evidence type="ECO:0000259" key="7">
    <source>
        <dbReference type="PROSITE" id="PS50850"/>
    </source>
</evidence>
<organism evidence="8 9">
    <name type="scientific">Wallemia mellicola</name>
    <dbReference type="NCBI Taxonomy" id="1708541"/>
    <lineage>
        <taxon>Eukaryota</taxon>
        <taxon>Fungi</taxon>
        <taxon>Dikarya</taxon>
        <taxon>Basidiomycota</taxon>
        <taxon>Wallemiomycotina</taxon>
        <taxon>Wallemiomycetes</taxon>
        <taxon>Wallemiales</taxon>
        <taxon>Wallemiaceae</taxon>
        <taxon>Wallemia</taxon>
    </lineage>
</organism>
<comment type="caution">
    <text evidence="8">The sequence shown here is derived from an EMBL/GenBank/DDBJ whole genome shotgun (WGS) entry which is preliminary data.</text>
</comment>
<feature type="domain" description="Major facilitator superfamily (MFS) profile" evidence="7">
    <location>
        <begin position="37"/>
        <end position="464"/>
    </location>
</feature>
<dbReference type="EMBL" id="SPRH01000110">
    <property type="protein sequence ID" value="TIB95088.1"/>
    <property type="molecule type" value="Genomic_DNA"/>
</dbReference>
<feature type="transmembrane region" description="Helical" evidence="6">
    <location>
        <begin position="275"/>
        <end position="299"/>
    </location>
</feature>
<feature type="transmembrane region" description="Helical" evidence="6">
    <location>
        <begin position="81"/>
        <end position="103"/>
    </location>
</feature>
<proteinExistence type="predicted"/>
<sequence length="472" mass="52217">MSKELLESKEIEVVDVKTTDDFASQEKQILRKIDLRILSLTALAYMLNHIDRTNLANAIIMNTDVPGSSMSEQLDLHGSRFGHIITAFYATYIIFEIPSNILLKKFGPSIHISRIVIGWGIVTTCSAAVQSYEGMIVNRIALAIAESGFFPGILYYFTFWYNDSERAFRLAFFVAFGSLSGAFSGLFASGCSYLNNLGHPALAGFRWLFLLEGIPTIILGICIYFWLPDYPETTKFLTEKEREIVLMRLGASVTKDDDKKLKMSSIWNVLKQWDFWFMAILWMLLGHGTAAFSFFAPTIINDLSEDYEGVIAQLLSIPPSVLACLLTIASGYFSDKMKNRPAFIIAGVVSVSGGYLILAVDKNVLALRLLAVFLVALANVSIVPLAAYRLSIQGLKTDTDSHAIGFASSASVAIANVSGITAPLILDSSMKFEYKCFVFLVLFITAGMQALFCLWWWGPGVETKKAREKGAC</sequence>
<dbReference type="GO" id="GO:0022857">
    <property type="term" value="F:transmembrane transporter activity"/>
    <property type="evidence" value="ECO:0007669"/>
    <property type="project" value="InterPro"/>
</dbReference>
<evidence type="ECO:0000313" key="9">
    <source>
        <dbReference type="Proteomes" id="UP000307169"/>
    </source>
</evidence>
<evidence type="ECO:0000313" key="8">
    <source>
        <dbReference type="EMBL" id="TIB95088.1"/>
    </source>
</evidence>
<feature type="transmembrane region" description="Helical" evidence="6">
    <location>
        <begin position="170"/>
        <end position="195"/>
    </location>
</feature>
<reference evidence="8 9" key="1">
    <citation type="submission" date="2019-03" db="EMBL/GenBank/DDBJ databases">
        <title>Sequencing 25 genomes of Wallemia mellicola.</title>
        <authorList>
            <person name="Gostincar C."/>
        </authorList>
    </citation>
    <scope>NUCLEOTIDE SEQUENCE [LARGE SCALE GENOMIC DNA]</scope>
    <source>
        <strain evidence="8 9">EXF-1262</strain>
    </source>
</reference>
<accession>A0A4T0NG11</accession>
<feature type="transmembrane region" description="Helical" evidence="6">
    <location>
        <begin position="366"/>
        <end position="391"/>
    </location>
</feature>
<keyword evidence="4 6" id="KW-1133">Transmembrane helix</keyword>
<evidence type="ECO:0000256" key="6">
    <source>
        <dbReference type="SAM" id="Phobius"/>
    </source>
</evidence>
<feature type="transmembrane region" description="Helical" evidence="6">
    <location>
        <begin position="403"/>
        <end position="425"/>
    </location>
</feature>
<name>A0A4T0NG11_9BASI</name>
<feature type="transmembrane region" description="Helical" evidence="6">
    <location>
        <begin position="311"/>
        <end position="333"/>
    </location>
</feature>
<dbReference type="Pfam" id="PF07690">
    <property type="entry name" value="MFS_1"/>
    <property type="match status" value="1"/>
</dbReference>